<comment type="caution">
    <text evidence="9">The sequence shown here is derived from an EMBL/GenBank/DDBJ whole genome shotgun (WGS) entry which is preliminary data.</text>
</comment>
<gene>
    <name evidence="9" type="ORF">BD324DRAFT_649114</name>
</gene>
<feature type="transmembrane region" description="Helical" evidence="7">
    <location>
        <begin position="12"/>
        <end position="33"/>
    </location>
</feature>
<evidence type="ECO:0000256" key="1">
    <source>
        <dbReference type="ARBA" id="ARBA00004477"/>
    </source>
</evidence>
<evidence type="ECO:0000313" key="9">
    <source>
        <dbReference type="EMBL" id="ORX39019.1"/>
    </source>
</evidence>
<feature type="domain" description="EXPERA" evidence="8">
    <location>
        <begin position="9"/>
        <end position="155"/>
    </location>
</feature>
<dbReference type="PANTHER" id="PTHR31204:SF1">
    <property type="entry name" value="SIGMA INTRACELLULAR RECEPTOR 2"/>
    <property type="match status" value="1"/>
</dbReference>
<keyword evidence="3 7" id="KW-0812">Transmembrane</keyword>
<feature type="transmembrane region" description="Helical" evidence="7">
    <location>
        <begin position="144"/>
        <end position="163"/>
    </location>
</feature>
<dbReference type="PIRSF" id="PIRSF031032">
    <property type="entry name" value="TMP_97_prd"/>
    <property type="match status" value="1"/>
</dbReference>
<evidence type="ECO:0000256" key="2">
    <source>
        <dbReference type="ARBA" id="ARBA00009096"/>
    </source>
</evidence>
<dbReference type="OrthoDB" id="433124at2759"/>
<keyword evidence="10" id="KW-1185">Reference proteome</keyword>
<dbReference type="Pfam" id="PF05241">
    <property type="entry name" value="EBP"/>
    <property type="match status" value="1"/>
</dbReference>
<dbReference type="InParanoid" id="A0A1Y1ULZ2"/>
<evidence type="ECO:0000256" key="3">
    <source>
        <dbReference type="ARBA" id="ARBA00022692"/>
    </source>
</evidence>
<dbReference type="STRING" id="4999.A0A1Y1ULZ2"/>
<evidence type="ECO:0000313" key="10">
    <source>
        <dbReference type="Proteomes" id="UP000193218"/>
    </source>
</evidence>
<dbReference type="AlphaFoldDB" id="A0A1Y1ULZ2"/>
<keyword evidence="4 7" id="KW-0256">Endoplasmic reticulum</keyword>
<comment type="subcellular location">
    <subcellularLocation>
        <location evidence="1">Endoplasmic reticulum membrane</location>
        <topology evidence="1">Multi-pass membrane protein</topology>
    </subcellularLocation>
</comment>
<dbReference type="EMBL" id="NBSH01000003">
    <property type="protein sequence ID" value="ORX39019.1"/>
    <property type="molecule type" value="Genomic_DNA"/>
</dbReference>
<evidence type="ECO:0000256" key="6">
    <source>
        <dbReference type="ARBA" id="ARBA00023136"/>
    </source>
</evidence>
<dbReference type="InterPro" id="IPR033118">
    <property type="entry name" value="EXPERA"/>
</dbReference>
<sequence>MSRFAGRSLDRIWFYFFVMHIPISLAVDFQALYPPSWIVNTPLPAFIKWYMGWSRDPVILGALGGSPLWHWMKAFFWLEAVFQLPCWILGAWGMWTNDKRVYPLLLAYGASTATTLLPTLQALFTVPSTPPLSTLELANLLGCYVPYLLIPLGIAMDMSIRLHRIIAHSQARKAI</sequence>
<proteinExistence type="inferred from homology"/>
<dbReference type="PROSITE" id="PS51751">
    <property type="entry name" value="EXPERA"/>
    <property type="match status" value="1"/>
</dbReference>
<dbReference type="FunCoup" id="A0A1Y1ULZ2">
    <property type="interactions" value="114"/>
</dbReference>
<organism evidence="9 10">
    <name type="scientific">Kockovaella imperatae</name>
    <dbReference type="NCBI Taxonomy" id="4999"/>
    <lineage>
        <taxon>Eukaryota</taxon>
        <taxon>Fungi</taxon>
        <taxon>Dikarya</taxon>
        <taxon>Basidiomycota</taxon>
        <taxon>Agaricomycotina</taxon>
        <taxon>Tremellomycetes</taxon>
        <taxon>Tremellales</taxon>
        <taxon>Cuniculitremaceae</taxon>
        <taxon>Kockovaella</taxon>
    </lineage>
</organism>
<keyword evidence="6 7" id="KW-0472">Membrane</keyword>
<dbReference type="InterPro" id="IPR016964">
    <property type="entry name" value="Sigma2_recept"/>
</dbReference>
<comment type="similarity">
    <text evidence="2">Belongs to the TMEM97/sigma-2 receptor family.</text>
</comment>
<dbReference type="InterPro" id="IPR051987">
    <property type="entry name" value="Sigma-2_receptor-like"/>
</dbReference>
<dbReference type="GO" id="GO:0005789">
    <property type="term" value="C:endoplasmic reticulum membrane"/>
    <property type="evidence" value="ECO:0007669"/>
    <property type="project" value="UniProtKB-SubCell"/>
</dbReference>
<dbReference type="Proteomes" id="UP000193218">
    <property type="component" value="Unassembled WGS sequence"/>
</dbReference>
<evidence type="ECO:0000256" key="7">
    <source>
        <dbReference type="PIRNR" id="PIRNR031032"/>
    </source>
</evidence>
<name>A0A1Y1ULZ2_9TREE</name>
<dbReference type="RefSeq" id="XP_021872882.1">
    <property type="nucleotide sequence ID" value="XM_022017939.1"/>
</dbReference>
<evidence type="ECO:0000256" key="5">
    <source>
        <dbReference type="ARBA" id="ARBA00022989"/>
    </source>
</evidence>
<feature type="transmembrane region" description="Helical" evidence="7">
    <location>
        <begin position="102"/>
        <end position="124"/>
    </location>
</feature>
<keyword evidence="5 7" id="KW-1133">Transmembrane helix</keyword>
<evidence type="ECO:0000259" key="8">
    <source>
        <dbReference type="PROSITE" id="PS51751"/>
    </source>
</evidence>
<protein>
    <recommendedName>
        <fullName evidence="7">Efficient mitochondria targeting-associated protein 19</fullName>
    </recommendedName>
</protein>
<dbReference type="GeneID" id="33559748"/>
<dbReference type="PANTHER" id="PTHR31204">
    <property type="entry name" value="SIGMA INTRACELLULAR RECEPTOR 2"/>
    <property type="match status" value="1"/>
</dbReference>
<feature type="transmembrane region" description="Helical" evidence="7">
    <location>
        <begin position="74"/>
        <end position="95"/>
    </location>
</feature>
<reference evidence="9 10" key="1">
    <citation type="submission" date="2017-03" db="EMBL/GenBank/DDBJ databases">
        <title>Widespread Adenine N6-methylation of Active Genes in Fungi.</title>
        <authorList>
            <consortium name="DOE Joint Genome Institute"/>
            <person name="Mondo S.J."/>
            <person name="Dannebaum R.O."/>
            <person name="Kuo R.C."/>
            <person name="Louie K.B."/>
            <person name="Bewick A.J."/>
            <person name="Labutti K."/>
            <person name="Haridas S."/>
            <person name="Kuo A."/>
            <person name="Salamov A."/>
            <person name="Ahrendt S.R."/>
            <person name="Lau R."/>
            <person name="Bowen B.P."/>
            <person name="Lipzen A."/>
            <person name="Sullivan W."/>
            <person name="Andreopoulos W.B."/>
            <person name="Clum A."/>
            <person name="Lindquist E."/>
            <person name="Daum C."/>
            <person name="Northen T.R."/>
            <person name="Ramamoorthy G."/>
            <person name="Schmitz R.J."/>
            <person name="Gryganskyi A."/>
            <person name="Culley D."/>
            <person name="Magnuson J."/>
            <person name="James T.Y."/>
            <person name="O'Malley M.A."/>
            <person name="Stajich J.E."/>
            <person name="Spatafora J.W."/>
            <person name="Visel A."/>
            <person name="Grigoriev I.V."/>
        </authorList>
    </citation>
    <scope>NUCLEOTIDE SEQUENCE [LARGE SCALE GENOMIC DNA]</scope>
    <source>
        <strain evidence="9 10">NRRL Y-17943</strain>
    </source>
</reference>
<evidence type="ECO:0000256" key="4">
    <source>
        <dbReference type="ARBA" id="ARBA00022824"/>
    </source>
</evidence>
<accession>A0A1Y1ULZ2</accession>